<dbReference type="Proteomes" id="UP000295181">
    <property type="component" value="Unassembled WGS sequence"/>
</dbReference>
<dbReference type="PANTHER" id="PTHR31462">
    <property type="entry name" value="ENDOSOMAL/LYSOSOMAL POTASSIUM CHANNEL TMEM175"/>
    <property type="match status" value="1"/>
</dbReference>
<feature type="transmembrane region" description="Helical" evidence="13">
    <location>
        <begin position="74"/>
        <end position="97"/>
    </location>
</feature>
<evidence type="ECO:0000256" key="4">
    <source>
        <dbReference type="ARBA" id="ARBA00022538"/>
    </source>
</evidence>
<organism evidence="14 15">
    <name type="scientific">Lentilactobacillus buchneri DSM 20057</name>
    <dbReference type="NCBI Taxonomy" id="1423728"/>
    <lineage>
        <taxon>Bacteria</taxon>
        <taxon>Bacillati</taxon>
        <taxon>Bacillota</taxon>
        <taxon>Bacilli</taxon>
        <taxon>Lactobacillales</taxon>
        <taxon>Lactobacillaceae</taxon>
        <taxon>Lentilactobacillus</taxon>
    </lineage>
</organism>
<proteinExistence type="inferred from homology"/>
<evidence type="ECO:0000313" key="15">
    <source>
        <dbReference type="Proteomes" id="UP000295181"/>
    </source>
</evidence>
<keyword evidence="5 13" id="KW-0812">Transmembrane</keyword>
<reference evidence="14 15" key="1">
    <citation type="journal article" date="2019" name="Appl. Microbiol. Biotechnol.">
        <title>Uncovering carbohydrate metabolism through a genotype-phenotype association study of 56 lactic acid bacteria genomes.</title>
        <authorList>
            <person name="Buron-Moles G."/>
            <person name="Chailyan A."/>
            <person name="Dolejs I."/>
            <person name="Forster J."/>
            <person name="Miks M.H."/>
        </authorList>
    </citation>
    <scope>NUCLEOTIDE SEQUENCE [LARGE SCALE GENOMIC DNA]</scope>
    <source>
        <strain evidence="14 15">ATCC 4005</strain>
    </source>
</reference>
<evidence type="ECO:0000256" key="6">
    <source>
        <dbReference type="ARBA" id="ARBA00022826"/>
    </source>
</evidence>
<sequence>MFHYSKSRLIGISDEIFAVVLTIMVLDIKTPISTAQGPMLDLIKHLVIYFVSFGIVSQYWVYHQELFSRIEHTTSLITITNIYYLCFISLTPFATSWLNDDFGHQLPTMAYSVIIILVNLTQAIMFHEVIEIGESDGIKMSAHDREEYRSAQIMLGFSLLYLLISYFAPQYFLIVVIIGIALRTTVTTSARIINFIRTRRITK</sequence>
<protein>
    <recommendedName>
        <fullName evidence="16">Integral membrane protein</fullName>
    </recommendedName>
</protein>
<comment type="caution">
    <text evidence="14">The sequence shown here is derived from an EMBL/GenBank/DDBJ whole genome shotgun (WGS) entry which is preliminary data.</text>
</comment>
<evidence type="ECO:0000313" key="14">
    <source>
        <dbReference type="EMBL" id="TDG77016.1"/>
    </source>
</evidence>
<evidence type="ECO:0000256" key="10">
    <source>
        <dbReference type="ARBA" id="ARBA00023136"/>
    </source>
</evidence>
<keyword evidence="9" id="KW-0406">Ion transport</keyword>
<accession>A0A4R5NMR5</accession>
<feature type="transmembrane region" description="Helical" evidence="13">
    <location>
        <begin position="109"/>
        <end position="130"/>
    </location>
</feature>
<gene>
    <name evidence="14" type="ORF">C5L32_001995</name>
</gene>
<evidence type="ECO:0000256" key="8">
    <source>
        <dbReference type="ARBA" id="ARBA00022989"/>
    </source>
</evidence>
<dbReference type="GO" id="GO:0015252">
    <property type="term" value="F:proton channel activity"/>
    <property type="evidence" value="ECO:0007669"/>
    <property type="project" value="InterPro"/>
</dbReference>
<name>A0A4R5NMR5_LENBU</name>
<keyword evidence="4" id="KW-0633">Potassium transport</keyword>
<evidence type="ECO:0000256" key="2">
    <source>
        <dbReference type="ARBA" id="ARBA00006920"/>
    </source>
</evidence>
<comment type="similarity">
    <text evidence="2">Belongs to the TMEM175 family.</text>
</comment>
<feature type="transmembrane region" description="Helical" evidence="13">
    <location>
        <begin position="46"/>
        <end position="62"/>
    </location>
</feature>
<feature type="transmembrane region" description="Helical" evidence="13">
    <location>
        <begin position="9"/>
        <end position="26"/>
    </location>
</feature>
<feature type="transmembrane region" description="Helical" evidence="13">
    <location>
        <begin position="174"/>
        <end position="193"/>
    </location>
</feature>
<comment type="subcellular location">
    <subcellularLocation>
        <location evidence="1">Membrane</location>
        <topology evidence="1">Multi-pass membrane protein</topology>
    </subcellularLocation>
</comment>
<evidence type="ECO:0000256" key="13">
    <source>
        <dbReference type="SAM" id="Phobius"/>
    </source>
</evidence>
<keyword evidence="7" id="KW-0630">Potassium</keyword>
<dbReference type="GO" id="GO:0005267">
    <property type="term" value="F:potassium channel activity"/>
    <property type="evidence" value="ECO:0007669"/>
    <property type="project" value="UniProtKB-KW"/>
</dbReference>
<comment type="catalytic activity">
    <reaction evidence="12">
        <text>K(+)(in) = K(+)(out)</text>
        <dbReference type="Rhea" id="RHEA:29463"/>
        <dbReference type="ChEBI" id="CHEBI:29103"/>
    </reaction>
</comment>
<evidence type="ECO:0000256" key="12">
    <source>
        <dbReference type="ARBA" id="ARBA00034430"/>
    </source>
</evidence>
<keyword evidence="3" id="KW-0813">Transport</keyword>
<evidence type="ECO:0000256" key="11">
    <source>
        <dbReference type="ARBA" id="ARBA00023303"/>
    </source>
</evidence>
<keyword evidence="11" id="KW-0407">Ion channel</keyword>
<evidence type="ECO:0000256" key="1">
    <source>
        <dbReference type="ARBA" id="ARBA00004141"/>
    </source>
</evidence>
<feature type="transmembrane region" description="Helical" evidence="13">
    <location>
        <begin position="151"/>
        <end position="168"/>
    </location>
</feature>
<dbReference type="AlphaFoldDB" id="A0A4R5NMR5"/>
<keyword evidence="6" id="KW-0631">Potassium channel</keyword>
<dbReference type="EMBL" id="PUFP01000056">
    <property type="protein sequence ID" value="TDG77016.1"/>
    <property type="molecule type" value="Genomic_DNA"/>
</dbReference>
<dbReference type="Pfam" id="PF06736">
    <property type="entry name" value="TMEM175"/>
    <property type="match status" value="1"/>
</dbReference>
<dbReference type="GO" id="GO:0016020">
    <property type="term" value="C:membrane"/>
    <property type="evidence" value="ECO:0007669"/>
    <property type="project" value="UniProtKB-SubCell"/>
</dbReference>
<dbReference type="InterPro" id="IPR010617">
    <property type="entry name" value="TMEM175-like"/>
</dbReference>
<evidence type="ECO:0000256" key="7">
    <source>
        <dbReference type="ARBA" id="ARBA00022958"/>
    </source>
</evidence>
<keyword evidence="8 13" id="KW-1133">Transmembrane helix</keyword>
<keyword evidence="10 13" id="KW-0472">Membrane</keyword>
<evidence type="ECO:0008006" key="16">
    <source>
        <dbReference type="Google" id="ProtNLM"/>
    </source>
</evidence>
<dbReference type="PANTHER" id="PTHR31462:SF5">
    <property type="entry name" value="ENDOSOMAL_LYSOSOMAL PROTON CHANNEL TMEM175"/>
    <property type="match status" value="1"/>
</dbReference>
<evidence type="ECO:0000256" key="5">
    <source>
        <dbReference type="ARBA" id="ARBA00022692"/>
    </source>
</evidence>
<evidence type="ECO:0000256" key="9">
    <source>
        <dbReference type="ARBA" id="ARBA00023065"/>
    </source>
</evidence>
<evidence type="ECO:0000256" key="3">
    <source>
        <dbReference type="ARBA" id="ARBA00022448"/>
    </source>
</evidence>